<dbReference type="SUPFAM" id="SSF48371">
    <property type="entry name" value="ARM repeat"/>
    <property type="match status" value="1"/>
</dbReference>
<dbReference type="InterPro" id="IPR011989">
    <property type="entry name" value="ARM-like"/>
</dbReference>
<feature type="compositionally biased region" description="Low complexity" evidence="1">
    <location>
        <begin position="750"/>
        <end position="763"/>
    </location>
</feature>
<evidence type="ECO:0000313" key="4">
    <source>
        <dbReference type="Proteomes" id="UP001497383"/>
    </source>
</evidence>
<feature type="compositionally biased region" description="Low complexity" evidence="1">
    <location>
        <begin position="884"/>
        <end position="900"/>
    </location>
</feature>
<dbReference type="Gene3D" id="3.30.200.20">
    <property type="entry name" value="Phosphorylase Kinase, domain 1"/>
    <property type="match status" value="1"/>
</dbReference>
<feature type="compositionally biased region" description="Low complexity" evidence="1">
    <location>
        <begin position="822"/>
        <end position="839"/>
    </location>
</feature>
<protein>
    <recommendedName>
        <fullName evidence="2">Protein kinase domain-containing protein</fullName>
    </recommendedName>
</protein>
<reference evidence="3 4" key="1">
    <citation type="submission" date="2024-03" db="EMBL/GenBank/DDBJ databases">
        <authorList>
            <person name="Brejova B."/>
        </authorList>
    </citation>
    <scope>NUCLEOTIDE SEQUENCE [LARGE SCALE GENOMIC DNA]</scope>
    <source>
        <strain evidence="3 4">CBS 14171</strain>
    </source>
</reference>
<dbReference type="InterPro" id="IPR000719">
    <property type="entry name" value="Prot_kinase_dom"/>
</dbReference>
<organism evidence="3 4">
    <name type="scientific">Lodderomyces beijingensis</name>
    <dbReference type="NCBI Taxonomy" id="1775926"/>
    <lineage>
        <taxon>Eukaryota</taxon>
        <taxon>Fungi</taxon>
        <taxon>Dikarya</taxon>
        <taxon>Ascomycota</taxon>
        <taxon>Saccharomycotina</taxon>
        <taxon>Pichiomycetes</taxon>
        <taxon>Debaryomycetaceae</taxon>
        <taxon>Candida/Lodderomyces clade</taxon>
        <taxon>Lodderomyces</taxon>
    </lineage>
</organism>
<sequence length="900" mass="101756">MLSSLGFKTGVRASYNVSDNPTFISEPWAIYPAKHRSSGRIVSVFIFDKSKFESQVHRLCSTSSNTTSPKKIIKECYELIKFEVGQLSKLKHPQILTIIEVLEETKTKFLFVSEPISGNLITANDKDLDSLSVQKGLLQVAKGLQFLHTQGNIIHLNIQPSSIYINNQGDWKLGGFKFLRNLNELSPQERDNFYIMNNSTVIPFANLNLNFTAPELIIDSQTKLDFANDIWSFGMLIFYVYNHPAMLIDSFDPSSIQDFKQNFRRFEQKFYNRQPVELKHILKDVPDKLHMLFPQLLARYPYDRLTLDQFIDSDFFNGSIIKAMWFIDEFSTKSIHEKLMFLKGLLEFDPETQSDLINQFPQTFRSSKLLPLLISVVLNELSVRDESTAIDPNVDELISYSLEIIMIISKNLAGLTFQDRVFNVLLKDNTSLSEKVYDAIFKDDSKGKKSSKIFTKLINTSVKTRLTLVNNLAVLQEKTNEKQFVGFIKHILELVFTLGSNEQDQKHVQIVLQEKFLDYMPTFISMIEFPYMKNTMFPLLCRIFQSTTVYSTKLKILDTFEAFCDQRVIDKIIIDEQLLPITRGITDRNREIVTKLINFFAKVVTSEHVNLDMKTAVDSVLPQCFSFAFGCTDCGQDDFKSYMKIINNVQQHLVENKLQQLPQVAHGVSNGDNASSFGTLLQNQAIKEPEKEPVGPKTKAMQPTKPPPAIRTNKKPLEKNQSIQLPTSSKRHLKPSQPKTATASTGTTINNNSSLSFGASSQSSNAANANILSKMKSTYETQDKDNEGFDEFQSATSLESSQANPSGGNKINWMSEVNKMKTLPTTPPLQKSTSSSLSSNGVKLQQNGTQPTVKYPPGFNSNSVLSPKSSTLTRTQPNLQKHQNSTTTTNNVNTDLLDLL</sequence>
<gene>
    <name evidence="3" type="ORF">LODBEIA_P26230</name>
</gene>
<name>A0ABP0ZJS2_9ASCO</name>
<dbReference type="Gene3D" id="1.25.10.10">
    <property type="entry name" value="Leucine-rich Repeat Variant"/>
    <property type="match status" value="1"/>
</dbReference>
<evidence type="ECO:0000256" key="1">
    <source>
        <dbReference type="SAM" id="MobiDB-lite"/>
    </source>
</evidence>
<dbReference type="SMART" id="SM00220">
    <property type="entry name" value="S_TKc"/>
    <property type="match status" value="1"/>
</dbReference>
<proteinExistence type="predicted"/>
<feature type="compositionally biased region" description="Polar residues" evidence="1">
    <location>
        <begin position="859"/>
        <end position="883"/>
    </location>
</feature>
<dbReference type="InterPro" id="IPR011009">
    <property type="entry name" value="Kinase-like_dom_sf"/>
</dbReference>
<dbReference type="InterPro" id="IPR016024">
    <property type="entry name" value="ARM-type_fold"/>
</dbReference>
<dbReference type="PANTHER" id="PTHR12984">
    <property type="entry name" value="SCY1-RELATED S/T PROTEIN KINASE-LIKE"/>
    <property type="match status" value="1"/>
</dbReference>
<dbReference type="GeneID" id="92207819"/>
<dbReference type="RefSeq" id="XP_066829561.1">
    <property type="nucleotide sequence ID" value="XM_066972643.1"/>
</dbReference>
<feature type="domain" description="Protein kinase" evidence="2">
    <location>
        <begin position="1"/>
        <end position="316"/>
    </location>
</feature>
<dbReference type="InterPro" id="IPR051177">
    <property type="entry name" value="CIK-Related_Protein"/>
</dbReference>
<dbReference type="PANTHER" id="PTHR12984:SF6">
    <property type="entry name" value="SCY1-LIKE PROTEIN 2"/>
    <property type="match status" value="1"/>
</dbReference>
<feature type="compositionally biased region" description="Polar residues" evidence="1">
    <location>
        <begin position="719"/>
        <end position="728"/>
    </location>
</feature>
<dbReference type="Pfam" id="PF00069">
    <property type="entry name" value="Pkinase"/>
    <property type="match status" value="1"/>
</dbReference>
<dbReference type="PROSITE" id="PS50011">
    <property type="entry name" value="PROTEIN_KINASE_DOM"/>
    <property type="match status" value="1"/>
</dbReference>
<feature type="compositionally biased region" description="Polar residues" evidence="1">
    <location>
        <begin position="737"/>
        <end position="749"/>
    </location>
</feature>
<feature type="compositionally biased region" description="Polar residues" evidence="1">
    <location>
        <begin position="840"/>
        <end position="852"/>
    </location>
</feature>
<evidence type="ECO:0000313" key="3">
    <source>
        <dbReference type="EMBL" id="CAK9438399.1"/>
    </source>
</evidence>
<dbReference type="SUPFAM" id="SSF56112">
    <property type="entry name" value="Protein kinase-like (PK-like)"/>
    <property type="match status" value="1"/>
</dbReference>
<dbReference type="Proteomes" id="UP001497383">
    <property type="component" value="Chromosome 3"/>
</dbReference>
<feature type="region of interest" description="Disordered" evidence="1">
    <location>
        <begin position="687"/>
        <end position="763"/>
    </location>
</feature>
<feature type="compositionally biased region" description="Polar residues" evidence="1">
    <location>
        <begin position="793"/>
        <end position="809"/>
    </location>
</feature>
<accession>A0ABP0ZJS2</accession>
<dbReference type="Gene3D" id="1.10.510.10">
    <property type="entry name" value="Transferase(Phosphotransferase) domain 1"/>
    <property type="match status" value="1"/>
</dbReference>
<feature type="region of interest" description="Disordered" evidence="1">
    <location>
        <begin position="793"/>
        <end position="812"/>
    </location>
</feature>
<evidence type="ECO:0000259" key="2">
    <source>
        <dbReference type="PROSITE" id="PS50011"/>
    </source>
</evidence>
<dbReference type="EMBL" id="OZ022407">
    <property type="protein sequence ID" value="CAK9438399.1"/>
    <property type="molecule type" value="Genomic_DNA"/>
</dbReference>
<feature type="region of interest" description="Disordered" evidence="1">
    <location>
        <begin position="822"/>
        <end position="900"/>
    </location>
</feature>
<keyword evidence="4" id="KW-1185">Reference proteome</keyword>